<evidence type="ECO:0000256" key="11">
    <source>
        <dbReference type="SAM" id="Phobius"/>
    </source>
</evidence>
<dbReference type="SUPFAM" id="SSF103506">
    <property type="entry name" value="Mitochondrial carrier"/>
    <property type="match status" value="1"/>
</dbReference>
<dbReference type="InterPro" id="IPR023395">
    <property type="entry name" value="MCP_dom_sf"/>
</dbReference>
<dbReference type="Pfam" id="PF00153">
    <property type="entry name" value="Mito_carr"/>
    <property type="match status" value="1"/>
</dbReference>
<dbReference type="Gene3D" id="1.50.40.10">
    <property type="entry name" value="Mitochondrial carrier domain"/>
    <property type="match status" value="1"/>
</dbReference>
<dbReference type="EMBL" id="CALTRL010006350">
    <property type="protein sequence ID" value="CAH7690617.1"/>
    <property type="molecule type" value="Genomic_DNA"/>
</dbReference>
<dbReference type="Proteomes" id="UP001153365">
    <property type="component" value="Unassembled WGS sequence"/>
</dbReference>
<keyword evidence="13" id="KW-1185">Reference proteome</keyword>
<keyword evidence="4 8" id="KW-0812">Transmembrane</keyword>
<evidence type="ECO:0000256" key="1">
    <source>
        <dbReference type="ARBA" id="ARBA00004141"/>
    </source>
</evidence>
<protein>
    <submittedName>
        <fullName evidence="12">Uncharacterized protein</fullName>
    </submittedName>
</protein>
<evidence type="ECO:0000256" key="3">
    <source>
        <dbReference type="ARBA" id="ARBA00022448"/>
    </source>
</evidence>
<accession>A0AAV0BUZ1</accession>
<dbReference type="PANTHER" id="PTHR45939:SF2">
    <property type="entry name" value="CARRIER PROTEIN, PUTATIVE (AFU_ORTHOLOGUE AFUA_2G13870)-RELATED"/>
    <property type="match status" value="1"/>
</dbReference>
<evidence type="ECO:0000256" key="5">
    <source>
        <dbReference type="ARBA" id="ARBA00022737"/>
    </source>
</evidence>
<dbReference type="InterPro" id="IPR052217">
    <property type="entry name" value="Mito/Peroxisomal_Carrier"/>
</dbReference>
<name>A0AAV0BUZ1_PHAPC</name>
<feature type="region of interest" description="Disordered" evidence="10">
    <location>
        <begin position="177"/>
        <end position="200"/>
    </location>
</feature>
<keyword evidence="5" id="KW-0677">Repeat</keyword>
<evidence type="ECO:0000256" key="9">
    <source>
        <dbReference type="RuleBase" id="RU000488"/>
    </source>
</evidence>
<dbReference type="PANTHER" id="PTHR45939">
    <property type="entry name" value="PEROXISOMAL MEMBRANE PROTEIN PMP34-RELATED"/>
    <property type="match status" value="1"/>
</dbReference>
<sequence>MQTHSIKPINSRSKSLLTRSSQLSSVSSSFSTITNRSSSIKRMRKKNYRTIISLTRKILENKQSGIRAFYNGLIVKLTATFINSFIYFYMYSSIKKLVTNYHHKSRNRSNVSFDMMFRMKGESQKVYKRRQEMINGLEVTIKELVIGSFAGMVSKFVTCTLSNITIRLQTTASSSSRALVDQSQSRSRTPLQKPVQNTVRPNTFHPITLSKVTRARRITMMVRLMTMRKRLPVTGGRGGQRHWGIFI</sequence>
<dbReference type="InterPro" id="IPR018108">
    <property type="entry name" value="MCP_transmembrane"/>
</dbReference>
<feature type="repeat" description="Solcar" evidence="8">
    <location>
        <begin position="14"/>
        <end position="97"/>
    </location>
</feature>
<feature type="transmembrane region" description="Helical" evidence="11">
    <location>
        <begin position="68"/>
        <end position="90"/>
    </location>
</feature>
<dbReference type="PROSITE" id="PS50920">
    <property type="entry name" value="SOLCAR"/>
    <property type="match status" value="1"/>
</dbReference>
<gene>
    <name evidence="12" type="ORF">PPACK8108_LOCUS26022</name>
</gene>
<evidence type="ECO:0000256" key="6">
    <source>
        <dbReference type="ARBA" id="ARBA00022989"/>
    </source>
</evidence>
<evidence type="ECO:0000313" key="12">
    <source>
        <dbReference type="EMBL" id="CAH7690617.1"/>
    </source>
</evidence>
<comment type="caution">
    <text evidence="12">The sequence shown here is derived from an EMBL/GenBank/DDBJ whole genome shotgun (WGS) entry which is preliminary data.</text>
</comment>
<evidence type="ECO:0000256" key="8">
    <source>
        <dbReference type="PROSITE-ProRule" id="PRU00282"/>
    </source>
</evidence>
<comment type="similarity">
    <text evidence="2 9">Belongs to the mitochondrial carrier (TC 2.A.29) family.</text>
</comment>
<evidence type="ECO:0000313" key="13">
    <source>
        <dbReference type="Proteomes" id="UP001153365"/>
    </source>
</evidence>
<organism evidence="12 13">
    <name type="scientific">Phakopsora pachyrhizi</name>
    <name type="common">Asian soybean rust disease fungus</name>
    <dbReference type="NCBI Taxonomy" id="170000"/>
    <lineage>
        <taxon>Eukaryota</taxon>
        <taxon>Fungi</taxon>
        <taxon>Dikarya</taxon>
        <taxon>Basidiomycota</taxon>
        <taxon>Pucciniomycotina</taxon>
        <taxon>Pucciniomycetes</taxon>
        <taxon>Pucciniales</taxon>
        <taxon>Phakopsoraceae</taxon>
        <taxon>Phakopsora</taxon>
    </lineage>
</organism>
<dbReference type="GO" id="GO:0016020">
    <property type="term" value="C:membrane"/>
    <property type="evidence" value="ECO:0007669"/>
    <property type="project" value="UniProtKB-SubCell"/>
</dbReference>
<keyword evidence="3 9" id="KW-0813">Transport</keyword>
<evidence type="ECO:0000256" key="4">
    <source>
        <dbReference type="ARBA" id="ARBA00022692"/>
    </source>
</evidence>
<evidence type="ECO:0000256" key="2">
    <source>
        <dbReference type="ARBA" id="ARBA00006375"/>
    </source>
</evidence>
<dbReference type="GO" id="GO:0015217">
    <property type="term" value="F:ADP transmembrane transporter activity"/>
    <property type="evidence" value="ECO:0007669"/>
    <property type="project" value="TreeGrafter"/>
</dbReference>
<dbReference type="AlphaFoldDB" id="A0AAV0BUZ1"/>
<keyword evidence="7 8" id="KW-0472">Membrane</keyword>
<evidence type="ECO:0000256" key="10">
    <source>
        <dbReference type="SAM" id="MobiDB-lite"/>
    </source>
</evidence>
<proteinExistence type="inferred from homology"/>
<comment type="subcellular location">
    <subcellularLocation>
        <location evidence="1">Membrane</location>
        <topology evidence="1">Multi-pass membrane protein</topology>
    </subcellularLocation>
</comment>
<evidence type="ECO:0000256" key="7">
    <source>
        <dbReference type="ARBA" id="ARBA00023136"/>
    </source>
</evidence>
<keyword evidence="6 11" id="KW-1133">Transmembrane helix</keyword>
<reference evidence="12" key="1">
    <citation type="submission" date="2022-06" db="EMBL/GenBank/DDBJ databases">
        <authorList>
            <consortium name="SYNGENTA / RWTH Aachen University"/>
        </authorList>
    </citation>
    <scope>NUCLEOTIDE SEQUENCE</scope>
</reference>